<keyword evidence="4 7" id="KW-1133">Transmembrane helix</keyword>
<evidence type="ECO:0000256" key="1">
    <source>
        <dbReference type="ARBA" id="ARBA00004141"/>
    </source>
</evidence>
<feature type="transmembrane region" description="Helical" evidence="7">
    <location>
        <begin position="44"/>
        <end position="68"/>
    </location>
</feature>
<dbReference type="EMBL" id="JAPFRF010000023">
    <property type="protein sequence ID" value="KAJ7304145.1"/>
    <property type="molecule type" value="Genomic_DNA"/>
</dbReference>
<keyword evidence="5 7" id="KW-0472">Membrane</keyword>
<gene>
    <name evidence="8" type="ORF">JRQ81_011673</name>
</gene>
<reference evidence="8" key="1">
    <citation type="journal article" date="2023" name="DNA Res.">
        <title>Chromosome-level genome assembly of Phrynocephalus forsythii using third-generation DNA sequencing and Hi-C analysis.</title>
        <authorList>
            <person name="Qi Y."/>
            <person name="Zhao W."/>
            <person name="Zhao Y."/>
            <person name="Niu C."/>
            <person name="Cao S."/>
            <person name="Zhang Y."/>
        </authorList>
    </citation>
    <scope>NUCLEOTIDE SEQUENCE</scope>
    <source>
        <tissue evidence="8">Muscle</tissue>
    </source>
</reference>
<keyword evidence="9" id="KW-1185">Reference proteome</keyword>
<evidence type="ECO:0000256" key="7">
    <source>
        <dbReference type="SAM" id="Phobius"/>
    </source>
</evidence>
<comment type="subcellular location">
    <subcellularLocation>
        <location evidence="1">Membrane</location>
        <topology evidence="1">Multi-pass membrane protein</topology>
    </subcellularLocation>
</comment>
<evidence type="ECO:0000256" key="6">
    <source>
        <dbReference type="SAM" id="MobiDB-lite"/>
    </source>
</evidence>
<organism evidence="8 9">
    <name type="scientific">Phrynocephalus forsythii</name>
    <dbReference type="NCBI Taxonomy" id="171643"/>
    <lineage>
        <taxon>Eukaryota</taxon>
        <taxon>Metazoa</taxon>
        <taxon>Chordata</taxon>
        <taxon>Craniata</taxon>
        <taxon>Vertebrata</taxon>
        <taxon>Euteleostomi</taxon>
        <taxon>Lepidosauria</taxon>
        <taxon>Squamata</taxon>
        <taxon>Bifurcata</taxon>
        <taxon>Unidentata</taxon>
        <taxon>Episquamata</taxon>
        <taxon>Toxicofera</taxon>
        <taxon>Iguania</taxon>
        <taxon>Acrodonta</taxon>
        <taxon>Agamidae</taxon>
        <taxon>Agaminae</taxon>
        <taxon>Phrynocephalus</taxon>
    </lineage>
</organism>
<dbReference type="Proteomes" id="UP001142489">
    <property type="component" value="Unassembled WGS sequence"/>
</dbReference>
<evidence type="ECO:0000256" key="5">
    <source>
        <dbReference type="ARBA" id="ARBA00023136"/>
    </source>
</evidence>
<name>A0A9Q0X6B4_9SAUR</name>
<dbReference type="InterPro" id="IPR030417">
    <property type="entry name" value="MS4A"/>
</dbReference>
<proteinExistence type="inferred from homology"/>
<evidence type="ECO:0000256" key="4">
    <source>
        <dbReference type="ARBA" id="ARBA00022989"/>
    </source>
</evidence>
<dbReference type="Pfam" id="PF04103">
    <property type="entry name" value="CD20"/>
    <property type="match status" value="1"/>
</dbReference>
<keyword evidence="3 7" id="KW-0812">Transmembrane</keyword>
<evidence type="ECO:0000313" key="9">
    <source>
        <dbReference type="Proteomes" id="UP001142489"/>
    </source>
</evidence>
<sequence length="138" mass="15076">MPSSGMAPQLSQTSASDETRPSLFGPLKKFYLGEPLALGVKGMLGMNVVGALGAAIGIVILSLSILFYRPYWSTTCRRRCVPEGNEMCLEYCQSISDTIYGMQCILLAFNILEFCIAFSASVFGCRTVCRDSYADTNR</sequence>
<comment type="caution">
    <text evidence="8">The sequence shown here is derived from an EMBL/GenBank/DDBJ whole genome shotgun (WGS) entry which is preliminary data.</text>
</comment>
<dbReference type="GO" id="GO:0016020">
    <property type="term" value="C:membrane"/>
    <property type="evidence" value="ECO:0007669"/>
    <property type="project" value="UniProtKB-SubCell"/>
</dbReference>
<dbReference type="OrthoDB" id="10071849at2759"/>
<protein>
    <submittedName>
        <fullName evidence="8">Uncharacterized protein</fullName>
    </submittedName>
</protein>
<dbReference type="AlphaFoldDB" id="A0A9Q0X6B4"/>
<accession>A0A9Q0X6B4</accession>
<dbReference type="InterPro" id="IPR007237">
    <property type="entry name" value="CD20-like"/>
</dbReference>
<dbReference type="PANTHER" id="PTHR23320">
    <property type="entry name" value="MEMBRANE-SPANNING 4-DOMAINS SUBFAMILY A MS4A -RELATED"/>
    <property type="match status" value="1"/>
</dbReference>
<comment type="similarity">
    <text evidence="2">Belongs to the MS4A family.</text>
</comment>
<dbReference type="PANTHER" id="PTHR23320:SF128">
    <property type="entry name" value="MEMBRANE-SPANNING 4-DOMAINS SUBFAMILY A MEMBER 4A"/>
    <property type="match status" value="1"/>
</dbReference>
<feature type="region of interest" description="Disordered" evidence="6">
    <location>
        <begin position="1"/>
        <end position="20"/>
    </location>
</feature>
<evidence type="ECO:0000256" key="3">
    <source>
        <dbReference type="ARBA" id="ARBA00022692"/>
    </source>
</evidence>
<evidence type="ECO:0000256" key="2">
    <source>
        <dbReference type="ARBA" id="ARBA00009565"/>
    </source>
</evidence>
<evidence type="ECO:0000313" key="8">
    <source>
        <dbReference type="EMBL" id="KAJ7304145.1"/>
    </source>
</evidence>